<dbReference type="InterPro" id="IPR000878">
    <property type="entry name" value="4pyrrol_Mease"/>
</dbReference>
<dbReference type="NCBIfam" id="NF007922">
    <property type="entry name" value="PRK10637.1"/>
    <property type="match status" value="1"/>
</dbReference>
<dbReference type="InterPro" id="IPR019478">
    <property type="entry name" value="Sirohaem_synthase_dimer_dom"/>
</dbReference>
<evidence type="ECO:0000313" key="19">
    <source>
        <dbReference type="EMBL" id="OYX56632.1"/>
    </source>
</evidence>
<dbReference type="SUPFAM" id="SSF53790">
    <property type="entry name" value="Tetrapyrrole methylase"/>
    <property type="match status" value="1"/>
</dbReference>
<dbReference type="CDD" id="cd11642">
    <property type="entry name" value="SUMT"/>
    <property type="match status" value="1"/>
</dbReference>
<dbReference type="InterPro" id="IPR037115">
    <property type="entry name" value="Sirohaem_synt_dimer_dom_sf"/>
</dbReference>
<dbReference type="GO" id="GO:0051266">
    <property type="term" value="F:sirohydrochlorin ferrochelatase activity"/>
    <property type="evidence" value="ECO:0007669"/>
    <property type="project" value="InterPro"/>
</dbReference>
<keyword evidence="8" id="KW-0520">NAD</keyword>
<keyword evidence="11" id="KW-0511">Multifunctional enzyme</keyword>
<dbReference type="Pfam" id="PF00590">
    <property type="entry name" value="TP_methylase"/>
    <property type="match status" value="1"/>
</dbReference>
<evidence type="ECO:0000259" key="17">
    <source>
        <dbReference type="Pfam" id="PF00590"/>
    </source>
</evidence>
<evidence type="ECO:0000256" key="5">
    <source>
        <dbReference type="ARBA" id="ARBA00022679"/>
    </source>
</evidence>
<evidence type="ECO:0000313" key="20">
    <source>
        <dbReference type="Proteomes" id="UP000216147"/>
    </source>
</evidence>
<comment type="similarity">
    <text evidence="2 16">Belongs to the precorrin methyltransferase family.</text>
</comment>
<dbReference type="InterPro" id="IPR014777">
    <property type="entry name" value="4pyrrole_Mease_sub1"/>
</dbReference>
<dbReference type="UniPathway" id="UPA00262">
    <property type="reaction ID" value="UER00211"/>
</dbReference>
<dbReference type="Gene3D" id="3.40.1010.10">
    <property type="entry name" value="Cobalt-precorrin-4 Transmethylase, Domain 1"/>
    <property type="match status" value="1"/>
</dbReference>
<dbReference type="Gene3D" id="1.10.8.210">
    <property type="entry name" value="Sirohaem synthase, dimerisation domain"/>
    <property type="match status" value="1"/>
</dbReference>
<evidence type="ECO:0000256" key="4">
    <source>
        <dbReference type="ARBA" id="ARBA00022603"/>
    </source>
</evidence>
<comment type="pathway">
    <text evidence="14">Cofactor biosynthesis; adenosylcobalamin biosynthesis; precorrin-2 from uroporphyrinogen III: step 1/1.</text>
</comment>
<dbReference type="InterPro" id="IPR035996">
    <property type="entry name" value="4pyrrol_Methylase_sf"/>
</dbReference>
<reference evidence="19 20" key="1">
    <citation type="submission" date="2017-03" db="EMBL/GenBank/DDBJ databases">
        <title>Lifting the veil on microbial sulfur biogeochemistry in mining wastewaters.</title>
        <authorList>
            <person name="Kantor R.S."/>
            <person name="Colenbrander Nelson T."/>
            <person name="Marshall S."/>
            <person name="Bennett D."/>
            <person name="Apte S."/>
            <person name="Camacho D."/>
            <person name="Thomas B.C."/>
            <person name="Warren L.A."/>
            <person name="Banfield J.F."/>
        </authorList>
    </citation>
    <scope>NUCLEOTIDE SEQUENCE [LARGE SCALE GENOMIC DNA]</scope>
    <source>
        <strain evidence="19">32-68-21</strain>
    </source>
</reference>
<evidence type="ECO:0000256" key="8">
    <source>
        <dbReference type="ARBA" id="ARBA00023027"/>
    </source>
</evidence>
<dbReference type="FunFam" id="3.30.950.10:FF:000001">
    <property type="entry name" value="Siroheme synthase"/>
    <property type="match status" value="1"/>
</dbReference>
<dbReference type="InterPro" id="IPR050161">
    <property type="entry name" value="Siro_Cobalamin_biosynth"/>
</dbReference>
<evidence type="ECO:0000256" key="13">
    <source>
        <dbReference type="ARBA" id="ARBA00047561"/>
    </source>
</evidence>
<keyword evidence="6" id="KW-0949">S-adenosyl-L-methionine</keyword>
<dbReference type="Pfam" id="PF10414">
    <property type="entry name" value="CysG_dimeriser"/>
    <property type="match status" value="1"/>
</dbReference>
<evidence type="ECO:0000256" key="6">
    <source>
        <dbReference type="ARBA" id="ARBA00022691"/>
    </source>
</evidence>
<dbReference type="Gene3D" id="3.30.160.110">
    <property type="entry name" value="Siroheme synthase, domain 2"/>
    <property type="match status" value="1"/>
</dbReference>
<dbReference type="Proteomes" id="UP000216147">
    <property type="component" value="Unassembled WGS sequence"/>
</dbReference>
<comment type="caution">
    <text evidence="19">The sequence shown here is derived from an EMBL/GenBank/DDBJ whole genome shotgun (WGS) entry which is preliminary data.</text>
</comment>
<dbReference type="GO" id="GO:0032259">
    <property type="term" value="P:methylation"/>
    <property type="evidence" value="ECO:0007669"/>
    <property type="project" value="UniProtKB-KW"/>
</dbReference>
<keyword evidence="5 16" id="KW-0808">Transferase</keyword>
<dbReference type="SUPFAM" id="SSF51735">
    <property type="entry name" value="NAD(P)-binding Rossmann-fold domains"/>
    <property type="match status" value="1"/>
</dbReference>
<keyword evidence="4 16" id="KW-0489">Methyltransferase</keyword>
<accession>A0A258HJV2</accession>
<evidence type="ECO:0000256" key="15">
    <source>
        <dbReference type="PIRSR" id="PIRSR036426-1"/>
    </source>
</evidence>
<dbReference type="PIRSF" id="PIRSF036426">
    <property type="entry name" value="Sirohaem_synth"/>
    <property type="match status" value="1"/>
</dbReference>
<evidence type="ECO:0000256" key="9">
    <source>
        <dbReference type="ARBA" id="ARBA00023239"/>
    </source>
</evidence>
<evidence type="ECO:0000256" key="1">
    <source>
        <dbReference type="ARBA" id="ARBA00005010"/>
    </source>
</evidence>
<name>A0A258HJV2_9CAUL</name>
<evidence type="ECO:0000256" key="12">
    <source>
        <dbReference type="ARBA" id="ARBA00025705"/>
    </source>
</evidence>
<evidence type="ECO:0000256" key="3">
    <source>
        <dbReference type="ARBA" id="ARBA00022573"/>
    </source>
</evidence>
<keyword evidence="7" id="KW-0560">Oxidoreductase</keyword>
<dbReference type="InterPro" id="IPR003043">
    <property type="entry name" value="Uropor_MeTrfase_CS"/>
</dbReference>
<dbReference type="GO" id="GO:0019354">
    <property type="term" value="P:siroheme biosynthetic process"/>
    <property type="evidence" value="ECO:0007669"/>
    <property type="project" value="UniProtKB-UniPathway"/>
</dbReference>
<evidence type="ECO:0000256" key="7">
    <source>
        <dbReference type="ARBA" id="ARBA00023002"/>
    </source>
</evidence>
<evidence type="ECO:0000259" key="18">
    <source>
        <dbReference type="Pfam" id="PF10414"/>
    </source>
</evidence>
<dbReference type="NCBIfam" id="TIGR01469">
    <property type="entry name" value="cobA_cysG_Cterm"/>
    <property type="match status" value="1"/>
</dbReference>
<dbReference type="Pfam" id="PF13241">
    <property type="entry name" value="NAD_binding_7"/>
    <property type="match status" value="1"/>
</dbReference>
<feature type="active site" description="Proton donor" evidence="15">
    <location>
        <position position="261"/>
    </location>
</feature>
<dbReference type="InterPro" id="IPR014776">
    <property type="entry name" value="4pyrrole_Mease_sub2"/>
</dbReference>
<protein>
    <submittedName>
        <fullName evidence="19">Uroporphyrinogen-III C-methyltransferase</fullName>
    </submittedName>
</protein>
<keyword evidence="10" id="KW-0627">Porphyrin biosynthesis</keyword>
<keyword evidence="9" id="KW-0456">Lyase</keyword>
<dbReference type="NCBIfam" id="TIGR01470">
    <property type="entry name" value="cysG_Nterm"/>
    <property type="match status" value="1"/>
</dbReference>
<sequence length="453" mass="47572">MRVFLASIPLPGTSIVVIGAGDAAAAKARLFDGSGAKLRWFAGPAAEPDEAWITRWPEAEDLCGARLVFIALPDPTQSAVFAGLGRTSGAQVNVVDQPGLSDFHTPALIDRDGVVVGIATGGVAPVLAREVRARVEAALPQGLDRLARLAEGLRETVMATLPDFTARRRFWEAAFRGAPRDLAVEGRTAEARREMLRLLNRPEQPKGVVHLVGAGPGDPELLTLKALRALQDADLIIHDRLAPPAVLDRARRDARRIYVGKRRGEHSVPQEQIAELMIAEAKAGHRVVRLKGGDPFVFGRGGEELEAVRAAGIEVIVVPGITAALGCAAAAGIPLTHRDQAQAVSFVTAETRPGGAGPDWTSLAVPNHTLAVYMGVAGAAAVQAGLIEAGRAPDTPVAVIENGSRPDQRVVTGRLDGLARLVAREKIVSPALLIVGEVAAWARSSATAQEVAA</sequence>
<dbReference type="Gene3D" id="3.40.50.720">
    <property type="entry name" value="NAD(P)-binding Rossmann-like Domain"/>
    <property type="match status" value="1"/>
</dbReference>
<evidence type="ECO:0000256" key="16">
    <source>
        <dbReference type="RuleBase" id="RU003960"/>
    </source>
</evidence>
<feature type="domain" description="Tetrapyrrole methylase" evidence="17">
    <location>
        <begin position="209"/>
        <end position="418"/>
    </location>
</feature>
<dbReference type="FunFam" id="3.40.1010.10:FF:000001">
    <property type="entry name" value="Siroheme synthase"/>
    <property type="match status" value="1"/>
</dbReference>
<feature type="domain" description="Sirohaem synthase dimerisation" evidence="18">
    <location>
        <begin position="143"/>
        <end position="199"/>
    </location>
</feature>
<evidence type="ECO:0000256" key="2">
    <source>
        <dbReference type="ARBA" id="ARBA00005879"/>
    </source>
</evidence>
<dbReference type="PANTHER" id="PTHR45790:SF1">
    <property type="entry name" value="SIROHEME SYNTHASE"/>
    <property type="match status" value="1"/>
</dbReference>
<dbReference type="PROSITE" id="PS00839">
    <property type="entry name" value="SUMT_1"/>
    <property type="match status" value="1"/>
</dbReference>
<evidence type="ECO:0000256" key="11">
    <source>
        <dbReference type="ARBA" id="ARBA00023268"/>
    </source>
</evidence>
<dbReference type="PANTHER" id="PTHR45790">
    <property type="entry name" value="SIROHEME SYNTHASE-RELATED"/>
    <property type="match status" value="1"/>
</dbReference>
<dbReference type="Gene3D" id="3.30.950.10">
    <property type="entry name" value="Methyltransferase, Cobalt-precorrin-4 Transmethylase, Domain 2"/>
    <property type="match status" value="1"/>
</dbReference>
<evidence type="ECO:0000256" key="14">
    <source>
        <dbReference type="ARBA" id="ARBA00060548"/>
    </source>
</evidence>
<dbReference type="InterPro" id="IPR006367">
    <property type="entry name" value="Sirohaem_synthase_N"/>
</dbReference>
<organism evidence="19 20">
    <name type="scientific">Brevundimonas subvibrioides</name>
    <dbReference type="NCBI Taxonomy" id="74313"/>
    <lineage>
        <taxon>Bacteria</taxon>
        <taxon>Pseudomonadati</taxon>
        <taxon>Pseudomonadota</taxon>
        <taxon>Alphaproteobacteria</taxon>
        <taxon>Caulobacterales</taxon>
        <taxon>Caulobacteraceae</taxon>
        <taxon>Brevundimonas</taxon>
    </lineage>
</organism>
<dbReference type="PROSITE" id="PS00840">
    <property type="entry name" value="SUMT_2"/>
    <property type="match status" value="1"/>
</dbReference>
<keyword evidence="3" id="KW-0169">Cobalamin biosynthesis</keyword>
<dbReference type="InterPro" id="IPR006366">
    <property type="entry name" value="CobA/CysG_C"/>
</dbReference>
<dbReference type="EMBL" id="NCEQ01000007">
    <property type="protein sequence ID" value="OYX56632.1"/>
    <property type="molecule type" value="Genomic_DNA"/>
</dbReference>
<comment type="pathway">
    <text evidence="12">Porphyrin-containing compound metabolism; siroheme biosynthesis; precorrin-2 from uroporphyrinogen III: step 1/1.</text>
</comment>
<dbReference type="AlphaFoldDB" id="A0A258HJV2"/>
<gene>
    <name evidence="19" type="ORF">B7Y86_07555</name>
</gene>
<dbReference type="InterPro" id="IPR036291">
    <property type="entry name" value="NAD(P)-bd_dom_sf"/>
</dbReference>
<dbReference type="GO" id="GO:0051287">
    <property type="term" value="F:NAD binding"/>
    <property type="evidence" value="ECO:0007669"/>
    <property type="project" value="InterPro"/>
</dbReference>
<dbReference type="SUPFAM" id="SSF75615">
    <property type="entry name" value="Siroheme synthase middle domains-like"/>
    <property type="match status" value="1"/>
</dbReference>
<dbReference type="InterPro" id="IPR012409">
    <property type="entry name" value="Sirohaem_synth"/>
</dbReference>
<dbReference type="GO" id="GO:0043115">
    <property type="term" value="F:precorrin-2 dehydrogenase activity"/>
    <property type="evidence" value="ECO:0007669"/>
    <property type="project" value="UniProtKB-EC"/>
</dbReference>
<dbReference type="GO" id="GO:0004851">
    <property type="term" value="F:uroporphyrin-III C-methyltransferase activity"/>
    <property type="evidence" value="ECO:0007669"/>
    <property type="project" value="InterPro"/>
</dbReference>
<comment type="pathway">
    <text evidence="1">Porphyrin-containing compound metabolism; siroheme biosynthesis; sirohydrochlorin from precorrin-2: step 1/1.</text>
</comment>
<evidence type="ECO:0000256" key="10">
    <source>
        <dbReference type="ARBA" id="ARBA00023244"/>
    </source>
</evidence>
<feature type="active site" description="Proton acceptor" evidence="15">
    <location>
        <position position="239"/>
    </location>
</feature>
<dbReference type="NCBIfam" id="NF004790">
    <property type="entry name" value="PRK06136.1"/>
    <property type="match status" value="1"/>
</dbReference>
<dbReference type="GO" id="GO:0009236">
    <property type="term" value="P:cobalamin biosynthetic process"/>
    <property type="evidence" value="ECO:0007669"/>
    <property type="project" value="UniProtKB-KW"/>
</dbReference>
<comment type="catalytic activity">
    <reaction evidence="13">
        <text>precorrin-2 + NAD(+) = sirohydrochlorin + NADH + 2 H(+)</text>
        <dbReference type="Rhea" id="RHEA:15613"/>
        <dbReference type="ChEBI" id="CHEBI:15378"/>
        <dbReference type="ChEBI" id="CHEBI:57540"/>
        <dbReference type="ChEBI" id="CHEBI:57945"/>
        <dbReference type="ChEBI" id="CHEBI:58351"/>
        <dbReference type="ChEBI" id="CHEBI:58827"/>
        <dbReference type="EC" id="1.3.1.76"/>
    </reaction>
</comment>
<proteinExistence type="inferred from homology"/>